<evidence type="ECO:0000313" key="3">
    <source>
        <dbReference type="Proteomes" id="UP001333102"/>
    </source>
</evidence>
<gene>
    <name evidence="2" type="ORF">VLY81_05835</name>
</gene>
<dbReference type="SUPFAM" id="SSF102829">
    <property type="entry name" value="Cell division protein ZapA-like"/>
    <property type="match status" value="1"/>
</dbReference>
<feature type="region of interest" description="Disordered" evidence="1">
    <location>
        <begin position="60"/>
        <end position="85"/>
    </location>
</feature>
<dbReference type="Pfam" id="PF05164">
    <property type="entry name" value="ZapA"/>
    <property type="match status" value="1"/>
</dbReference>
<evidence type="ECO:0000313" key="2">
    <source>
        <dbReference type="EMBL" id="WRP15679.1"/>
    </source>
</evidence>
<name>A0ABZ1BSE6_9FIRM</name>
<evidence type="ECO:0000256" key="1">
    <source>
        <dbReference type="SAM" id="MobiDB-lite"/>
    </source>
</evidence>
<dbReference type="Proteomes" id="UP001333102">
    <property type="component" value="Chromosome"/>
</dbReference>
<keyword evidence="2" id="KW-0132">Cell division</keyword>
<keyword evidence="2" id="KW-0131">Cell cycle</keyword>
<reference evidence="3" key="1">
    <citation type="submission" date="2023-12" db="EMBL/GenBank/DDBJ databases">
        <title>Novel isolates from deep terrestrial aquifers shed light on the physiology and ecology of the class Limnochordia.</title>
        <authorList>
            <person name="Karnachuk O.V."/>
            <person name="Lukina A.P."/>
            <person name="Avakyan M.R."/>
            <person name="Kadnikov V."/>
            <person name="Begmatov S."/>
            <person name="Beletsky A.V."/>
            <person name="Mardanov A.V."/>
            <person name="Ravin N.V."/>
        </authorList>
    </citation>
    <scope>NUCLEOTIDE SEQUENCE [LARGE SCALE GENOMIC DNA]</scope>
    <source>
        <strain evidence="3">LN</strain>
    </source>
</reference>
<proteinExistence type="predicted"/>
<keyword evidence="3" id="KW-1185">Reference proteome</keyword>
<dbReference type="RefSeq" id="WP_324670085.1">
    <property type="nucleotide sequence ID" value="NZ_CP141614.1"/>
</dbReference>
<dbReference type="GO" id="GO:0051301">
    <property type="term" value="P:cell division"/>
    <property type="evidence" value="ECO:0007669"/>
    <property type="project" value="UniProtKB-KW"/>
</dbReference>
<dbReference type="InterPro" id="IPR007838">
    <property type="entry name" value="Cell_div_ZapA-like"/>
</dbReference>
<organism evidence="2 3">
    <name type="scientific">Geochorda subterranea</name>
    <dbReference type="NCBI Taxonomy" id="3109564"/>
    <lineage>
        <taxon>Bacteria</taxon>
        <taxon>Bacillati</taxon>
        <taxon>Bacillota</taxon>
        <taxon>Limnochordia</taxon>
        <taxon>Limnochordales</taxon>
        <taxon>Geochordaceae</taxon>
        <taxon>Geochorda</taxon>
    </lineage>
</organism>
<dbReference type="EMBL" id="CP141614">
    <property type="protein sequence ID" value="WRP15679.1"/>
    <property type="molecule type" value="Genomic_DNA"/>
</dbReference>
<protein>
    <submittedName>
        <fullName evidence="2">Cell division protein ZapA</fullName>
    </submittedName>
</protein>
<sequence>MRIAGSEYVLRGPASASEIRALAEELDRRLQAVIEANPRLALHQAMVLCALEILEELHRLRRSPAADTQDDRPTGRSRRERTHPR</sequence>
<feature type="compositionally biased region" description="Basic residues" evidence="1">
    <location>
        <begin position="75"/>
        <end position="85"/>
    </location>
</feature>
<accession>A0ABZ1BSE6</accession>
<dbReference type="InterPro" id="IPR036192">
    <property type="entry name" value="Cell_div_ZapA-like_sf"/>
</dbReference>